<accession>A0AAP0C2Q2</accession>
<gene>
    <name evidence="1" type="ORF">SSX86_033178</name>
</gene>
<organism evidence="1 2">
    <name type="scientific">Deinandra increscens subsp. villosa</name>
    <dbReference type="NCBI Taxonomy" id="3103831"/>
    <lineage>
        <taxon>Eukaryota</taxon>
        <taxon>Viridiplantae</taxon>
        <taxon>Streptophyta</taxon>
        <taxon>Embryophyta</taxon>
        <taxon>Tracheophyta</taxon>
        <taxon>Spermatophyta</taxon>
        <taxon>Magnoliopsida</taxon>
        <taxon>eudicotyledons</taxon>
        <taxon>Gunneridae</taxon>
        <taxon>Pentapetalae</taxon>
        <taxon>asterids</taxon>
        <taxon>campanulids</taxon>
        <taxon>Asterales</taxon>
        <taxon>Asteraceae</taxon>
        <taxon>Asteroideae</taxon>
        <taxon>Heliantheae alliance</taxon>
        <taxon>Madieae</taxon>
        <taxon>Madiinae</taxon>
        <taxon>Deinandra</taxon>
    </lineage>
</organism>
<evidence type="ECO:0000313" key="2">
    <source>
        <dbReference type="Proteomes" id="UP001408789"/>
    </source>
</evidence>
<dbReference type="AlphaFoldDB" id="A0AAP0C2Q2"/>
<proteinExistence type="predicted"/>
<evidence type="ECO:0000313" key="1">
    <source>
        <dbReference type="EMBL" id="KAK9047860.1"/>
    </source>
</evidence>
<protein>
    <submittedName>
        <fullName evidence="1">Uncharacterized protein</fullName>
    </submittedName>
</protein>
<keyword evidence="2" id="KW-1185">Reference proteome</keyword>
<dbReference type="EMBL" id="JBCNJP010021790">
    <property type="protein sequence ID" value="KAK9047860.1"/>
    <property type="molecule type" value="Genomic_DNA"/>
</dbReference>
<dbReference type="Proteomes" id="UP001408789">
    <property type="component" value="Unassembled WGS sequence"/>
</dbReference>
<name>A0AAP0C2Q2_9ASTR</name>
<reference evidence="1 2" key="1">
    <citation type="submission" date="2024-04" db="EMBL/GenBank/DDBJ databases">
        <title>The reference genome of an endangered Asteraceae, Deinandra increscens subsp. villosa, native to the Central Coast of California.</title>
        <authorList>
            <person name="Guilliams M."/>
            <person name="Hasenstab-Lehman K."/>
            <person name="Meyer R."/>
            <person name="Mcevoy S."/>
        </authorList>
    </citation>
    <scope>NUCLEOTIDE SEQUENCE [LARGE SCALE GENOMIC DNA]</scope>
    <source>
        <tissue evidence="1">Leaf</tissue>
    </source>
</reference>
<comment type="caution">
    <text evidence="1">The sequence shown here is derived from an EMBL/GenBank/DDBJ whole genome shotgun (WGS) entry which is preliminary data.</text>
</comment>
<sequence>MSHLEKAQLLALPYNRPVKEEAITGITTIERSGSVDNGIRGEIKRSRVPVTSIGRSSRSEVTIKTRMASDKTQGWSGDYFDRYMVYR</sequence>